<dbReference type="GO" id="GO:0003824">
    <property type="term" value="F:catalytic activity"/>
    <property type="evidence" value="ECO:0007669"/>
    <property type="project" value="InterPro"/>
</dbReference>
<accession>A0A4S4L0C7</accession>
<dbReference type="SUPFAM" id="SSF56219">
    <property type="entry name" value="DNase I-like"/>
    <property type="match status" value="1"/>
</dbReference>
<evidence type="ECO:0000259" key="1">
    <source>
        <dbReference type="Pfam" id="PF14529"/>
    </source>
</evidence>
<evidence type="ECO:0000313" key="3">
    <source>
        <dbReference type="Proteomes" id="UP000308199"/>
    </source>
</evidence>
<dbReference type="Gene3D" id="3.60.10.10">
    <property type="entry name" value="Endonuclease/exonuclease/phosphatase"/>
    <property type="match status" value="1"/>
</dbReference>
<dbReference type="AlphaFoldDB" id="A0A4S4L0C7"/>
<protein>
    <recommendedName>
        <fullName evidence="1">Endonuclease/exonuclease/phosphatase domain-containing protein</fullName>
    </recommendedName>
</protein>
<comment type="caution">
    <text evidence="2">The sequence shown here is derived from an EMBL/GenBank/DDBJ whole genome shotgun (WGS) entry which is preliminary data.</text>
</comment>
<sequence>MSRSFFQLMSHNVARSPESFLSLLEYYANNNNPPNFLLFQEPLFYSVGVTPSLDEENGVHVYGFPRALGYHMFMLVYTSYSFASTNKDILTITISTNDNLFFITNIYNNVRDPNHSAETFLPHIPINPNANWCIAGDFNHHSPRWSPPSFGAHNFHGSDRLHQWMDKNNITIVNKLSEPTRRGIGRHVTDRHSVIDLVLVSTPLEDLGVRDNLEISFNLPTASDHAVIQWEIPFESAIPAEDLCPSRLNPYKEEEFTNILNPLLRKAFSIQASDTRSLDKKVDKVTSAFKAVHAHVAPPTNKSTK</sequence>
<dbReference type="Proteomes" id="UP000308199">
    <property type="component" value="Unassembled WGS sequence"/>
</dbReference>
<organism evidence="2 3">
    <name type="scientific">Phellinidium pouzarii</name>
    <dbReference type="NCBI Taxonomy" id="167371"/>
    <lineage>
        <taxon>Eukaryota</taxon>
        <taxon>Fungi</taxon>
        <taxon>Dikarya</taxon>
        <taxon>Basidiomycota</taxon>
        <taxon>Agaricomycotina</taxon>
        <taxon>Agaricomycetes</taxon>
        <taxon>Hymenochaetales</taxon>
        <taxon>Hymenochaetaceae</taxon>
        <taxon>Phellinidium</taxon>
    </lineage>
</organism>
<name>A0A4S4L0C7_9AGAM</name>
<dbReference type="Pfam" id="PF14529">
    <property type="entry name" value="Exo_endo_phos_2"/>
    <property type="match status" value="1"/>
</dbReference>
<feature type="domain" description="Endonuclease/exonuclease/phosphatase" evidence="1">
    <location>
        <begin position="102"/>
        <end position="228"/>
    </location>
</feature>
<dbReference type="InterPro" id="IPR005135">
    <property type="entry name" value="Endo/exonuclease/phosphatase"/>
</dbReference>
<gene>
    <name evidence="2" type="ORF">EW145_g5864</name>
</gene>
<reference evidence="2 3" key="1">
    <citation type="submission" date="2019-02" db="EMBL/GenBank/DDBJ databases">
        <title>Genome sequencing of the rare red list fungi Phellinidium pouzarii.</title>
        <authorList>
            <person name="Buettner E."/>
            <person name="Kellner H."/>
        </authorList>
    </citation>
    <scope>NUCLEOTIDE SEQUENCE [LARGE SCALE GENOMIC DNA]</scope>
    <source>
        <strain evidence="2 3">DSM 108285</strain>
    </source>
</reference>
<evidence type="ECO:0000313" key="2">
    <source>
        <dbReference type="EMBL" id="THH03968.1"/>
    </source>
</evidence>
<dbReference type="OrthoDB" id="412006at2759"/>
<dbReference type="InterPro" id="IPR036691">
    <property type="entry name" value="Endo/exonu/phosph_ase_sf"/>
</dbReference>
<keyword evidence="3" id="KW-1185">Reference proteome</keyword>
<proteinExistence type="predicted"/>
<dbReference type="EMBL" id="SGPK01000391">
    <property type="protein sequence ID" value="THH03968.1"/>
    <property type="molecule type" value="Genomic_DNA"/>
</dbReference>